<feature type="chain" id="PRO_5021862999" evidence="2">
    <location>
        <begin position="25"/>
        <end position="322"/>
    </location>
</feature>
<dbReference type="GO" id="GO:0004301">
    <property type="term" value="F:epoxide hydrolase activity"/>
    <property type="evidence" value="ECO:0007669"/>
    <property type="project" value="TreeGrafter"/>
</dbReference>
<evidence type="ECO:0000256" key="2">
    <source>
        <dbReference type="SAM" id="SignalP"/>
    </source>
</evidence>
<dbReference type="InterPro" id="IPR000639">
    <property type="entry name" value="Epox_hydrolase-like"/>
</dbReference>
<evidence type="ECO:0000313" key="4">
    <source>
        <dbReference type="EMBL" id="TRW17217.1"/>
    </source>
</evidence>
<evidence type="ECO:0000313" key="5">
    <source>
        <dbReference type="Proteomes" id="UP000317894"/>
    </source>
</evidence>
<proteinExistence type="predicted"/>
<dbReference type="Pfam" id="PF00561">
    <property type="entry name" value="Abhydrolase_1"/>
    <property type="match status" value="1"/>
</dbReference>
<evidence type="ECO:0000259" key="3">
    <source>
        <dbReference type="Pfam" id="PF00561"/>
    </source>
</evidence>
<protein>
    <submittedName>
        <fullName evidence="4">Alpha/beta hydrolase</fullName>
    </submittedName>
</protein>
<evidence type="ECO:0000256" key="1">
    <source>
        <dbReference type="ARBA" id="ARBA00022801"/>
    </source>
</evidence>
<keyword evidence="1 4" id="KW-0378">Hydrolase</keyword>
<sequence length="322" mass="36366">MNRHLATFALATVLLASAAHPVHAAPPRAAAMAPVPVPHYRSMVIDGVRIAYVEAGPKDGPVVLLLQGFPTSSHQFRKLIPLLADRYRVIAPDYPGFGESDAPDHKAFEYSFAKYATLMDQLLGQLGAKRYAIYLFDYGAPVGLRLALKHPERVSALIVQNGNAYEDGLGDFWKPMKADWKERSPETREKLAFLVAPETTKFQYTDGMQDVSRIDPANWRHDQPLLDRPGNREIQLDLFRDYGGNVGLYPQFQAFFRKYQPPTLIVWGKNDKIFPAAGAEPYRRDLPKAEFHLLDTGHFALEDQLHVMAPMIHDFLDRTVRK</sequence>
<dbReference type="FunFam" id="3.40.50.1820:FF:000173">
    <property type="entry name" value="Alpha/beta hydrolase"/>
    <property type="match status" value="1"/>
</dbReference>
<dbReference type="SUPFAM" id="SSF53474">
    <property type="entry name" value="alpha/beta-Hydrolases"/>
    <property type="match status" value="1"/>
</dbReference>
<dbReference type="InterPro" id="IPR051340">
    <property type="entry name" value="Haloalkane_dehalogenase"/>
</dbReference>
<dbReference type="PRINTS" id="PR00111">
    <property type="entry name" value="ABHYDROLASE"/>
</dbReference>
<dbReference type="Gene3D" id="3.40.50.1820">
    <property type="entry name" value="alpha/beta hydrolase"/>
    <property type="match status" value="1"/>
</dbReference>
<dbReference type="PANTHER" id="PTHR42977:SF3">
    <property type="entry name" value="AB HYDROLASE-1 DOMAIN-CONTAINING PROTEIN"/>
    <property type="match status" value="1"/>
</dbReference>
<reference evidence="4 5" key="1">
    <citation type="submission" date="2019-07" db="EMBL/GenBank/DDBJ databases">
        <title>Novel species isolated from glacier.</title>
        <authorList>
            <person name="Liu Q."/>
            <person name="Xin Y.-H."/>
        </authorList>
    </citation>
    <scope>NUCLEOTIDE SEQUENCE [LARGE SCALE GENOMIC DNA]</scope>
    <source>
        <strain evidence="4 5">LB1R16</strain>
    </source>
</reference>
<dbReference type="InterPro" id="IPR000073">
    <property type="entry name" value="AB_hydrolase_1"/>
</dbReference>
<dbReference type="OrthoDB" id="9799612at2"/>
<dbReference type="PANTHER" id="PTHR42977">
    <property type="entry name" value="HYDROLASE-RELATED"/>
    <property type="match status" value="1"/>
</dbReference>
<organism evidence="4 5">
    <name type="scientific">Glacieibacterium frigidum</name>
    <dbReference type="NCBI Taxonomy" id="2593303"/>
    <lineage>
        <taxon>Bacteria</taxon>
        <taxon>Pseudomonadati</taxon>
        <taxon>Pseudomonadota</taxon>
        <taxon>Alphaproteobacteria</taxon>
        <taxon>Sphingomonadales</taxon>
        <taxon>Sphingosinicellaceae</taxon>
        <taxon>Glacieibacterium</taxon>
    </lineage>
</organism>
<dbReference type="EMBL" id="VJWA01000001">
    <property type="protein sequence ID" value="TRW17217.1"/>
    <property type="molecule type" value="Genomic_DNA"/>
</dbReference>
<name>A0A552UG99_9SPHN</name>
<dbReference type="PRINTS" id="PR00412">
    <property type="entry name" value="EPOXHYDRLASE"/>
</dbReference>
<accession>A0A552UG99</accession>
<dbReference type="AlphaFoldDB" id="A0A552UG99"/>
<feature type="signal peptide" evidence="2">
    <location>
        <begin position="1"/>
        <end position="24"/>
    </location>
</feature>
<dbReference type="InterPro" id="IPR029058">
    <property type="entry name" value="AB_hydrolase_fold"/>
</dbReference>
<dbReference type="RefSeq" id="WP_143554762.1">
    <property type="nucleotide sequence ID" value="NZ_VJWA01000001.1"/>
</dbReference>
<keyword evidence="2" id="KW-0732">Signal</keyword>
<feature type="domain" description="AB hydrolase-1" evidence="3">
    <location>
        <begin position="61"/>
        <end position="303"/>
    </location>
</feature>
<comment type="caution">
    <text evidence="4">The sequence shown here is derived from an EMBL/GenBank/DDBJ whole genome shotgun (WGS) entry which is preliminary data.</text>
</comment>
<gene>
    <name evidence="4" type="ORF">FMM06_03210</name>
</gene>
<keyword evidence="5" id="KW-1185">Reference proteome</keyword>
<dbReference type="Proteomes" id="UP000317894">
    <property type="component" value="Unassembled WGS sequence"/>
</dbReference>